<gene>
    <name evidence="1" type="ORF">JL09_g6861</name>
</gene>
<name>A0A099NKT7_PICKU</name>
<comment type="caution">
    <text evidence="1">The sequence shown here is derived from an EMBL/GenBank/DDBJ whole genome shotgun (WGS) entry which is preliminary data.</text>
</comment>
<dbReference type="Proteomes" id="UP000029867">
    <property type="component" value="Unassembled WGS sequence"/>
</dbReference>
<dbReference type="AlphaFoldDB" id="A0A099NKT7"/>
<protein>
    <submittedName>
        <fullName evidence="1">Uncharacterized protein</fullName>
    </submittedName>
</protein>
<dbReference type="EMBL" id="JQFK01002147">
    <property type="protein sequence ID" value="KGK32532.1"/>
    <property type="molecule type" value="Genomic_DNA"/>
</dbReference>
<evidence type="ECO:0000313" key="2">
    <source>
        <dbReference type="Proteomes" id="UP000029867"/>
    </source>
</evidence>
<organism evidence="1 2">
    <name type="scientific">Pichia kudriavzevii</name>
    <name type="common">Yeast</name>
    <name type="synonym">Issatchenkia orientalis</name>
    <dbReference type="NCBI Taxonomy" id="4909"/>
    <lineage>
        <taxon>Eukaryota</taxon>
        <taxon>Fungi</taxon>
        <taxon>Dikarya</taxon>
        <taxon>Ascomycota</taxon>
        <taxon>Saccharomycotina</taxon>
        <taxon>Pichiomycetes</taxon>
        <taxon>Pichiales</taxon>
        <taxon>Pichiaceae</taxon>
        <taxon>Pichia</taxon>
    </lineage>
</organism>
<accession>A0A099NKT7</accession>
<proteinExistence type="predicted"/>
<sequence>MIHQAPQVWNLHHQSVHFVLSPNLDKQWNHAMNSNQPRTLPSLS</sequence>
<evidence type="ECO:0000313" key="1">
    <source>
        <dbReference type="EMBL" id="KGK32532.1"/>
    </source>
</evidence>
<reference evidence="2" key="1">
    <citation type="journal article" date="2014" name="Microb. Cell Fact.">
        <title>Exploiting Issatchenkia orientalis SD108 for succinic acid production.</title>
        <authorList>
            <person name="Xiao H."/>
            <person name="Shao Z."/>
            <person name="Jiang Y."/>
            <person name="Dole S."/>
            <person name="Zhao H."/>
        </authorList>
    </citation>
    <scope>NUCLEOTIDE SEQUENCE [LARGE SCALE GENOMIC DNA]</scope>
    <source>
        <strain evidence="2">SD108</strain>
    </source>
</reference>
<dbReference type="HOGENOM" id="CLU_3224717_0_0_1"/>